<dbReference type="InterPro" id="IPR039418">
    <property type="entry name" value="LexA-like"/>
</dbReference>
<proteinExistence type="inferred from homology"/>
<dbReference type="PANTHER" id="PTHR33516:SF2">
    <property type="entry name" value="LEXA REPRESSOR-RELATED"/>
    <property type="match status" value="1"/>
</dbReference>
<evidence type="ECO:0000256" key="1">
    <source>
        <dbReference type="ARBA" id="ARBA00007484"/>
    </source>
</evidence>
<dbReference type="EMBL" id="NRSJ01000084">
    <property type="protein sequence ID" value="MBK1707343.1"/>
    <property type="molecule type" value="Genomic_DNA"/>
</dbReference>
<sequence length="235" mass="25855">MAQSDDAQPQRPIRYPRARLSPAKDELMILTIPRAEVEAGDIAPVAQQLGFLSESAEMAERWEGRIGFVFDGWEDDARETAEIPAIRAYFGDLAAVWPYWLHFSEKVGDTLPHVLRLCCRGRIEEVGDGPDWVQVPERLTERAQFALRVRGDSMTEDQIEDGDLILIARQTSAANGEIVVALIDGEAATLKRLYHEGATVRLQPANAAMAPLQFPAEAVQLIGVVTGVLRGAAQP</sequence>
<dbReference type="GO" id="GO:0006355">
    <property type="term" value="P:regulation of DNA-templated transcription"/>
    <property type="evidence" value="ECO:0007669"/>
    <property type="project" value="InterPro"/>
</dbReference>
<evidence type="ECO:0000256" key="5">
    <source>
        <dbReference type="ARBA" id="ARBA00023204"/>
    </source>
</evidence>
<comment type="caution">
    <text evidence="9">The sequence shown here is derived from an EMBL/GenBank/DDBJ whole genome shotgun (WGS) entry which is preliminary data.</text>
</comment>
<dbReference type="InterPro" id="IPR015927">
    <property type="entry name" value="Peptidase_S24_S26A/B/C"/>
</dbReference>
<dbReference type="CDD" id="cd06529">
    <property type="entry name" value="S24_LexA-like"/>
    <property type="match status" value="1"/>
</dbReference>
<keyword evidence="4 7" id="KW-0068">Autocatalytic cleavage</keyword>
<reference evidence="9" key="2">
    <citation type="journal article" date="2020" name="Microorganisms">
        <title>Osmotic Adaptation and Compatible Solute Biosynthesis of Phototrophic Bacteria as Revealed from Genome Analyses.</title>
        <authorList>
            <person name="Imhoff J.F."/>
            <person name="Rahn T."/>
            <person name="Kunzel S."/>
            <person name="Keller A."/>
            <person name="Neulinger S.C."/>
        </authorList>
    </citation>
    <scope>NUCLEOTIDE SEQUENCE</scope>
    <source>
        <strain evidence="9">DSM 11080</strain>
    </source>
</reference>
<keyword evidence="6" id="KW-0742">SOS response</keyword>
<dbReference type="PRINTS" id="PR00726">
    <property type="entry name" value="LEXASERPTASE"/>
</dbReference>
<keyword evidence="2" id="KW-0227">DNA damage</keyword>
<evidence type="ECO:0000256" key="6">
    <source>
        <dbReference type="ARBA" id="ARBA00023236"/>
    </source>
</evidence>
<dbReference type="InterPro" id="IPR050077">
    <property type="entry name" value="LexA_repressor"/>
</dbReference>
<feature type="domain" description="Peptidase S24/S26A/S26B/S26C" evidence="8">
    <location>
        <begin position="131"/>
        <end position="225"/>
    </location>
</feature>
<evidence type="ECO:0000256" key="2">
    <source>
        <dbReference type="ARBA" id="ARBA00022763"/>
    </source>
</evidence>
<name>A0AAJ0XCG1_9GAMM</name>
<protein>
    <recommendedName>
        <fullName evidence="8">Peptidase S24/S26A/S26B/S26C domain-containing protein</fullName>
    </recommendedName>
</protein>
<keyword evidence="10" id="KW-1185">Reference proteome</keyword>
<comment type="similarity">
    <text evidence="1 7">Belongs to the peptidase S24 family.</text>
</comment>
<dbReference type="AlphaFoldDB" id="A0AAJ0XCG1"/>
<dbReference type="Gene3D" id="2.10.109.10">
    <property type="entry name" value="Umud Fragment, subunit A"/>
    <property type="match status" value="1"/>
</dbReference>
<accession>A0AAJ0XCG1</accession>
<organism evidence="9 10">
    <name type="scientific">Halochromatium glycolicum</name>
    <dbReference type="NCBI Taxonomy" id="85075"/>
    <lineage>
        <taxon>Bacteria</taxon>
        <taxon>Pseudomonadati</taxon>
        <taxon>Pseudomonadota</taxon>
        <taxon>Gammaproteobacteria</taxon>
        <taxon>Chromatiales</taxon>
        <taxon>Chromatiaceae</taxon>
        <taxon>Halochromatium</taxon>
    </lineage>
</organism>
<evidence type="ECO:0000313" key="10">
    <source>
        <dbReference type="Proteomes" id="UP001296776"/>
    </source>
</evidence>
<dbReference type="PANTHER" id="PTHR33516">
    <property type="entry name" value="LEXA REPRESSOR"/>
    <property type="match status" value="1"/>
</dbReference>
<evidence type="ECO:0000313" key="9">
    <source>
        <dbReference type="EMBL" id="MBK1707343.1"/>
    </source>
</evidence>
<evidence type="ECO:0000256" key="4">
    <source>
        <dbReference type="ARBA" id="ARBA00022813"/>
    </source>
</evidence>
<dbReference type="SUPFAM" id="SSF51306">
    <property type="entry name" value="LexA/Signal peptidase"/>
    <property type="match status" value="1"/>
</dbReference>
<dbReference type="Proteomes" id="UP001296776">
    <property type="component" value="Unassembled WGS sequence"/>
</dbReference>
<evidence type="ECO:0000256" key="7">
    <source>
        <dbReference type="RuleBase" id="RU003991"/>
    </source>
</evidence>
<evidence type="ECO:0000256" key="3">
    <source>
        <dbReference type="ARBA" id="ARBA00022801"/>
    </source>
</evidence>
<dbReference type="InterPro" id="IPR006197">
    <property type="entry name" value="Peptidase_S24_LexA"/>
</dbReference>
<dbReference type="GO" id="GO:0009432">
    <property type="term" value="P:SOS response"/>
    <property type="evidence" value="ECO:0007669"/>
    <property type="project" value="UniProtKB-KW"/>
</dbReference>
<keyword evidence="5" id="KW-0234">DNA repair</keyword>
<dbReference type="GO" id="GO:0016787">
    <property type="term" value="F:hydrolase activity"/>
    <property type="evidence" value="ECO:0007669"/>
    <property type="project" value="UniProtKB-KW"/>
</dbReference>
<reference evidence="9" key="1">
    <citation type="submission" date="2017-08" db="EMBL/GenBank/DDBJ databases">
        <authorList>
            <person name="Imhoff J.F."/>
            <person name="Rahn T."/>
            <person name="Kuenzel S."/>
            <person name="Neulinger S.C."/>
        </authorList>
    </citation>
    <scope>NUCLEOTIDE SEQUENCE</scope>
    <source>
        <strain evidence="9">DSM 11080</strain>
    </source>
</reference>
<dbReference type="GO" id="GO:0003677">
    <property type="term" value="F:DNA binding"/>
    <property type="evidence" value="ECO:0007669"/>
    <property type="project" value="InterPro"/>
</dbReference>
<dbReference type="Pfam" id="PF00717">
    <property type="entry name" value="Peptidase_S24"/>
    <property type="match status" value="1"/>
</dbReference>
<evidence type="ECO:0000259" key="8">
    <source>
        <dbReference type="Pfam" id="PF00717"/>
    </source>
</evidence>
<dbReference type="GO" id="GO:0006281">
    <property type="term" value="P:DNA repair"/>
    <property type="evidence" value="ECO:0007669"/>
    <property type="project" value="UniProtKB-KW"/>
</dbReference>
<keyword evidence="3 7" id="KW-0378">Hydrolase</keyword>
<gene>
    <name evidence="9" type="ORF">CKO40_23120</name>
</gene>
<dbReference type="RefSeq" id="WP_200348829.1">
    <property type="nucleotide sequence ID" value="NZ_NRSJ01000084.1"/>
</dbReference>
<dbReference type="InterPro" id="IPR036286">
    <property type="entry name" value="LexA/Signal_pep-like_sf"/>
</dbReference>